<evidence type="ECO:0000256" key="1">
    <source>
        <dbReference type="SAM" id="Phobius"/>
    </source>
</evidence>
<evidence type="ECO:0000313" key="2">
    <source>
        <dbReference type="EMBL" id="QVV88942.1"/>
    </source>
</evidence>
<dbReference type="RefSeq" id="WP_214419745.1">
    <property type="nucleotide sequence ID" value="NZ_CP075546.1"/>
</dbReference>
<dbReference type="AlphaFoldDB" id="A0A8E7AWI6"/>
<dbReference type="EMBL" id="CP075546">
    <property type="protein sequence ID" value="QVV88942.1"/>
    <property type="molecule type" value="Genomic_DNA"/>
</dbReference>
<keyword evidence="1" id="KW-1133">Transmembrane helix</keyword>
<protein>
    <submittedName>
        <fullName evidence="2">Uncharacterized protein</fullName>
    </submittedName>
</protein>
<organism evidence="2 3">
    <name type="scientific">Methanospirillum purgamenti</name>
    <dbReference type="NCBI Taxonomy" id="2834276"/>
    <lineage>
        <taxon>Archaea</taxon>
        <taxon>Methanobacteriati</taxon>
        <taxon>Methanobacteriota</taxon>
        <taxon>Stenosarchaea group</taxon>
        <taxon>Methanomicrobia</taxon>
        <taxon>Methanomicrobiales</taxon>
        <taxon>Methanospirillaceae</taxon>
        <taxon>Methanospirillum</taxon>
    </lineage>
</organism>
<dbReference type="KEGG" id="mrtj:KHC33_16870"/>
<accession>A0A8E7AWI6</accession>
<sequence length="86" mass="9357">MRLLHGITAIILCFIFLCLVPCVGAVETGDVGSVDNDLQSEDWDDIFSEAQSSSFSMDQIFSEELISSILGFLMALFLSIFGVSLS</sequence>
<name>A0A8E7AWI6_9EURY</name>
<dbReference type="Proteomes" id="UP000680656">
    <property type="component" value="Chromosome"/>
</dbReference>
<keyword evidence="1" id="KW-0472">Membrane</keyword>
<proteinExistence type="predicted"/>
<keyword evidence="1" id="KW-0812">Transmembrane</keyword>
<reference evidence="2 3" key="1">
    <citation type="submission" date="2021-05" db="EMBL/GenBank/DDBJ databases">
        <title>A novel Methanospirillum isolate from a pyrite-forming mixed culture.</title>
        <authorList>
            <person name="Bunk B."/>
            <person name="Sproer C."/>
            <person name="Spring S."/>
            <person name="Pester M."/>
        </authorList>
    </citation>
    <scope>NUCLEOTIDE SEQUENCE [LARGE SCALE GENOMIC DNA]</scope>
    <source>
        <strain evidence="2 3">J.3.6.1-F.2.7.3</strain>
    </source>
</reference>
<gene>
    <name evidence="2" type="ORF">KHC33_16870</name>
</gene>
<keyword evidence="3" id="KW-1185">Reference proteome</keyword>
<feature type="transmembrane region" description="Helical" evidence="1">
    <location>
        <begin position="65"/>
        <end position="85"/>
    </location>
</feature>
<evidence type="ECO:0000313" key="3">
    <source>
        <dbReference type="Proteomes" id="UP000680656"/>
    </source>
</evidence>
<dbReference type="GeneID" id="65098892"/>